<organism evidence="3 4">
    <name type="scientific">Malassezia restricta (strain ATCC 96810 / NBRC 103918 / CBS 7877)</name>
    <name type="common">Seborrheic dermatitis infection agent</name>
    <dbReference type="NCBI Taxonomy" id="425264"/>
    <lineage>
        <taxon>Eukaryota</taxon>
        <taxon>Fungi</taxon>
        <taxon>Dikarya</taxon>
        <taxon>Basidiomycota</taxon>
        <taxon>Ustilaginomycotina</taxon>
        <taxon>Malasseziomycetes</taxon>
        <taxon>Malasseziales</taxon>
        <taxon>Malasseziaceae</taxon>
        <taxon>Malassezia</taxon>
    </lineage>
</organism>
<feature type="region of interest" description="Disordered" evidence="1">
    <location>
        <begin position="138"/>
        <end position="162"/>
    </location>
</feature>
<dbReference type="AlphaFoldDB" id="A0A3G2S4M4"/>
<feature type="compositionally biased region" description="Polar residues" evidence="1">
    <location>
        <begin position="1"/>
        <end position="10"/>
    </location>
</feature>
<name>A0A3G2S4M4_MALR7</name>
<dbReference type="GO" id="GO:0016807">
    <property type="term" value="F:cysteine-type carboxypeptidase activity"/>
    <property type="evidence" value="ECO:0007669"/>
    <property type="project" value="TreeGrafter"/>
</dbReference>
<accession>A0A3G2S4M4</accession>
<evidence type="ECO:0000313" key="4">
    <source>
        <dbReference type="Proteomes" id="UP000269793"/>
    </source>
</evidence>
<dbReference type="InterPro" id="IPR033979">
    <property type="entry name" value="MINDY_domain"/>
</dbReference>
<gene>
    <name evidence="3" type="primary">FAM63A</name>
    <name evidence="3" type="ORF">DNF11_2091</name>
</gene>
<dbReference type="GO" id="GO:0071944">
    <property type="term" value="C:cell periphery"/>
    <property type="evidence" value="ECO:0007669"/>
    <property type="project" value="TreeGrafter"/>
</dbReference>
<dbReference type="GO" id="GO:0004843">
    <property type="term" value="F:cysteine-type deubiquitinase activity"/>
    <property type="evidence" value="ECO:0007669"/>
    <property type="project" value="InterPro"/>
</dbReference>
<dbReference type="GO" id="GO:1990380">
    <property type="term" value="F:K48-linked deubiquitinase activity"/>
    <property type="evidence" value="ECO:0007669"/>
    <property type="project" value="InterPro"/>
</dbReference>
<dbReference type="EMBL" id="CP033150">
    <property type="protein sequence ID" value="AYO43041.1"/>
    <property type="molecule type" value="Genomic_DNA"/>
</dbReference>
<evidence type="ECO:0000313" key="3">
    <source>
        <dbReference type="EMBL" id="AYO43041.1"/>
    </source>
</evidence>
<feature type="compositionally biased region" description="Polar residues" evidence="1">
    <location>
        <begin position="152"/>
        <end position="162"/>
    </location>
</feature>
<feature type="compositionally biased region" description="Basic and acidic residues" evidence="1">
    <location>
        <begin position="491"/>
        <end position="501"/>
    </location>
</feature>
<feature type="region of interest" description="Disordered" evidence="1">
    <location>
        <begin position="477"/>
        <end position="527"/>
    </location>
</feature>
<dbReference type="OrthoDB" id="10261212at2759"/>
<dbReference type="VEuPathDB" id="FungiDB:DNF11_2091"/>
<feature type="compositionally biased region" description="Polar residues" evidence="1">
    <location>
        <begin position="48"/>
        <end position="59"/>
    </location>
</feature>
<feature type="domain" description="MINDY deubiquitinase" evidence="2">
    <location>
        <begin position="185"/>
        <end position="441"/>
    </location>
</feature>
<reference evidence="3 4" key="1">
    <citation type="submission" date="2018-10" db="EMBL/GenBank/DDBJ databases">
        <title>Complete genome sequence of Malassezia restricta CBS 7877.</title>
        <authorList>
            <person name="Morand S.C."/>
            <person name="Bertignac M."/>
            <person name="Iltis A."/>
            <person name="Kolder I."/>
            <person name="Pirovano W."/>
            <person name="Jourdain R."/>
            <person name="Clavaud C."/>
        </authorList>
    </citation>
    <scope>NUCLEOTIDE SEQUENCE [LARGE SCALE GENOMIC DNA]</scope>
    <source>
        <strain evidence="3 4">CBS 7877</strain>
    </source>
</reference>
<dbReference type="PANTHER" id="PTHR18063">
    <property type="entry name" value="NF-E2 INDUCIBLE PROTEIN"/>
    <property type="match status" value="1"/>
</dbReference>
<dbReference type="InterPro" id="IPR007518">
    <property type="entry name" value="MINDY"/>
</dbReference>
<dbReference type="Pfam" id="PF04424">
    <property type="entry name" value="MINDY_DUB"/>
    <property type="match status" value="1"/>
</dbReference>
<protein>
    <submittedName>
        <fullName evidence="3">Protein FAM63A</fullName>
    </submittedName>
</protein>
<feature type="region of interest" description="Disordered" evidence="1">
    <location>
        <begin position="1"/>
        <end position="114"/>
    </location>
</feature>
<dbReference type="Proteomes" id="UP000269793">
    <property type="component" value="Chromosome III"/>
</dbReference>
<keyword evidence="4" id="KW-1185">Reference proteome</keyword>
<evidence type="ECO:0000259" key="2">
    <source>
        <dbReference type="Pfam" id="PF04424"/>
    </source>
</evidence>
<dbReference type="GO" id="GO:0005829">
    <property type="term" value="C:cytosol"/>
    <property type="evidence" value="ECO:0007669"/>
    <property type="project" value="TreeGrafter"/>
</dbReference>
<dbReference type="GO" id="GO:0071108">
    <property type="term" value="P:protein K48-linked deubiquitination"/>
    <property type="evidence" value="ECO:0007669"/>
    <property type="project" value="TreeGrafter"/>
</dbReference>
<proteinExistence type="predicted"/>
<dbReference type="STRING" id="425264.A0A3G2S4M4"/>
<evidence type="ECO:0000256" key="1">
    <source>
        <dbReference type="SAM" id="MobiDB-lite"/>
    </source>
</evidence>
<sequence>MSTDPSQSHNPFLASLATPQPPQERKSNAIDDLLGLDLGSPQPAELASPTQASSLTKQPAMTPFVDTNVPHGPNILTSSPVSMHPSKNPFLAAPSAESTTTRAPPASEPGAPVLGAPIAASPLGAAEPFNYLTTTATSPVAMPPIGSDRTADQSTTAATHAQEQIDADAQLAQSLAAADIHNDTQWSVKDIVWRGRDAKIIMQNENGPCSLIALTNVLLLQNRVQITPPDRPAVSYAYVSDMLADYLLEIHADPTQLSRVLNVLPKLMQGFQIDVFFDQPTHFGSDTGADTSAELLLFRLAQVPLLHGWLPDPSDTSLYRSMQQVRSYNGATTALANEEAQSVRDSSTREVREFLHAYPTQLTPWGLHAVSNAIPPGELAVLFRNSHLSVVYRRREDEGVSSMPALYMLVTDAAFQMDDRTVWESLEDTNGHHTRFFDAQFEQVARSERAWGVTPNGVGSGTNADYALAVRLQREERERARAAQRARQHHRELSHGRRPAEGDTGGASTQRRLSKMLPKMLRKGFKK</sequence>
<dbReference type="PANTHER" id="PTHR18063:SF6">
    <property type="entry name" value="UBIQUITIN CARBOXYL-TERMINAL HYDROLASE"/>
    <property type="match status" value="1"/>
</dbReference>